<organism evidence="3 4">
    <name type="scientific">Nocardia transvalensis</name>
    <dbReference type="NCBI Taxonomy" id="37333"/>
    <lineage>
        <taxon>Bacteria</taxon>
        <taxon>Bacillati</taxon>
        <taxon>Actinomycetota</taxon>
        <taxon>Actinomycetes</taxon>
        <taxon>Mycobacteriales</taxon>
        <taxon>Nocardiaceae</taxon>
        <taxon>Nocardia</taxon>
    </lineage>
</organism>
<dbReference type="EMBL" id="JACHIT010000002">
    <property type="protein sequence ID" value="MBB5917038.1"/>
    <property type="molecule type" value="Genomic_DNA"/>
</dbReference>
<dbReference type="PANTHER" id="PTHR43252:SF2">
    <property type="entry name" value="TRANSCRIPTION REGULATOR, PADR-LIKE FAMILY"/>
    <property type="match status" value="1"/>
</dbReference>
<dbReference type="Pfam" id="PF03551">
    <property type="entry name" value="PadR"/>
    <property type="match status" value="1"/>
</dbReference>
<evidence type="ECO:0000313" key="3">
    <source>
        <dbReference type="EMBL" id="MBB5917038.1"/>
    </source>
</evidence>
<dbReference type="InterPro" id="IPR036388">
    <property type="entry name" value="WH-like_DNA-bd_sf"/>
</dbReference>
<name>A0A7W9PJU4_9NOCA</name>
<dbReference type="InterPro" id="IPR018309">
    <property type="entry name" value="Tscrpt_reg_PadR_C"/>
</dbReference>
<evidence type="ECO:0000313" key="4">
    <source>
        <dbReference type="Proteomes" id="UP000540412"/>
    </source>
</evidence>
<proteinExistence type="predicted"/>
<keyword evidence="3" id="KW-0238">DNA-binding</keyword>
<dbReference type="InterPro" id="IPR036390">
    <property type="entry name" value="WH_DNA-bd_sf"/>
</dbReference>
<accession>A0A7W9PJU4</accession>
<dbReference type="InterPro" id="IPR005149">
    <property type="entry name" value="Tscrpt_reg_PadR_N"/>
</dbReference>
<evidence type="ECO:0000259" key="2">
    <source>
        <dbReference type="Pfam" id="PF10400"/>
    </source>
</evidence>
<reference evidence="3 4" key="1">
    <citation type="submission" date="2020-08" db="EMBL/GenBank/DDBJ databases">
        <title>Sequencing the genomes of 1000 actinobacteria strains.</title>
        <authorList>
            <person name="Klenk H.-P."/>
        </authorList>
    </citation>
    <scope>NUCLEOTIDE SEQUENCE [LARGE SCALE GENOMIC DNA]</scope>
    <source>
        <strain evidence="3 4">DSM 43582</strain>
    </source>
</reference>
<dbReference type="AlphaFoldDB" id="A0A7W9PJU4"/>
<keyword evidence="4" id="KW-1185">Reference proteome</keyword>
<comment type="caution">
    <text evidence="3">The sequence shown here is derived from an EMBL/GenBank/DDBJ whole genome shotgun (WGS) entry which is preliminary data.</text>
</comment>
<dbReference type="Pfam" id="PF10400">
    <property type="entry name" value="Vir_act_alpha_C"/>
    <property type="match status" value="1"/>
</dbReference>
<evidence type="ECO:0000259" key="1">
    <source>
        <dbReference type="Pfam" id="PF03551"/>
    </source>
</evidence>
<dbReference type="Proteomes" id="UP000540412">
    <property type="component" value="Unassembled WGS sequence"/>
</dbReference>
<protein>
    <submittedName>
        <fullName evidence="3">DNA-binding PadR family transcriptional regulator</fullName>
    </submittedName>
</protein>
<feature type="domain" description="Transcription regulator PadR N-terminal" evidence="1">
    <location>
        <begin position="17"/>
        <end position="88"/>
    </location>
</feature>
<dbReference type="Gene3D" id="1.10.10.10">
    <property type="entry name" value="Winged helix-like DNA-binding domain superfamily/Winged helix DNA-binding domain"/>
    <property type="match status" value="1"/>
</dbReference>
<dbReference type="SUPFAM" id="SSF46785">
    <property type="entry name" value="Winged helix' DNA-binding domain"/>
    <property type="match status" value="1"/>
</dbReference>
<dbReference type="GO" id="GO:0003677">
    <property type="term" value="F:DNA binding"/>
    <property type="evidence" value="ECO:0007669"/>
    <property type="project" value="UniProtKB-KW"/>
</dbReference>
<dbReference type="Gene3D" id="6.10.140.190">
    <property type="match status" value="1"/>
</dbReference>
<dbReference type="RefSeq" id="WP_040748407.1">
    <property type="nucleotide sequence ID" value="NZ_JACHIT010000002.1"/>
</dbReference>
<feature type="domain" description="Transcription regulator PadR C-terminal" evidence="2">
    <location>
        <begin position="99"/>
        <end position="173"/>
    </location>
</feature>
<dbReference type="PANTHER" id="PTHR43252">
    <property type="entry name" value="TRANSCRIPTIONAL REGULATOR YQJI"/>
    <property type="match status" value="1"/>
</dbReference>
<sequence length="181" mass="20451">MAESSSKRGLNSTAASLLGFLHEGPMSGWDLVNMAQDRIGDFWTITQSQVYRELGTMDKSGLVEKGATGARERTPYHLTEAGRDAFAEWIARDPGAETIRVPLLLTLSFGEFVDPDRLDRIIAANREIHEERLAEYLESRDEPMSRCERATLDFGIGYERSVLDWFDRLPELLERPVHGHA</sequence>
<gene>
    <name evidence="3" type="ORF">BJY24_005950</name>
</gene>